<dbReference type="Proteomes" id="UP000592294">
    <property type="component" value="Unassembled WGS sequence"/>
</dbReference>
<dbReference type="Gene3D" id="3.40.1260.10">
    <property type="entry name" value="DsrEFH-like"/>
    <property type="match status" value="1"/>
</dbReference>
<comment type="caution">
    <text evidence="1">The sequence shown here is derived from an EMBL/GenBank/DDBJ whole genome shotgun (WGS) entry which is preliminary data.</text>
</comment>
<proteinExistence type="predicted"/>
<evidence type="ECO:0000313" key="2">
    <source>
        <dbReference type="Proteomes" id="UP000592294"/>
    </source>
</evidence>
<accession>A0A850RB06</accession>
<sequence>MKSAQLSVLSIRALVLLGAVWLTLPGLALAEKPDDAEALRGVEVGRVVWDINMGDPAKLALYLKVMDETYEDLQRQGVKPEMVLTFRGPSLALISTDHTDVPLDHEPHYEAIAAQIQTLLAKPGVRMEACSIAARLLELDRKTLLPGIAFVGNTFVSQIGYQSKGFANILIF</sequence>
<keyword evidence="2" id="KW-1185">Reference proteome</keyword>
<dbReference type="AlphaFoldDB" id="A0A850RB06"/>
<dbReference type="InterPro" id="IPR027396">
    <property type="entry name" value="DsrEFH-like"/>
</dbReference>
<organism evidence="1 2">
    <name type="scientific">Allochromatium humboldtianum</name>
    <dbReference type="NCBI Taxonomy" id="504901"/>
    <lineage>
        <taxon>Bacteria</taxon>
        <taxon>Pseudomonadati</taxon>
        <taxon>Pseudomonadota</taxon>
        <taxon>Gammaproteobacteria</taxon>
        <taxon>Chromatiales</taxon>
        <taxon>Chromatiaceae</taxon>
        <taxon>Allochromatium</taxon>
    </lineage>
</organism>
<evidence type="ECO:0008006" key="3">
    <source>
        <dbReference type="Google" id="ProtNLM"/>
    </source>
</evidence>
<name>A0A850RB06_9GAMM</name>
<evidence type="ECO:0000313" key="1">
    <source>
        <dbReference type="EMBL" id="NVZ10498.1"/>
    </source>
</evidence>
<reference evidence="1 2" key="1">
    <citation type="submission" date="2020-06" db="EMBL/GenBank/DDBJ databases">
        <title>Whole-genome sequence of Allochromatium humboldtianum DSM 21881, type strain.</title>
        <authorList>
            <person name="Kyndt J.A."/>
            <person name="Meyer T.E."/>
        </authorList>
    </citation>
    <scope>NUCLEOTIDE SEQUENCE [LARGE SCALE GENOMIC DNA]</scope>
    <source>
        <strain evidence="1 2">DSM 21881</strain>
    </source>
</reference>
<dbReference type="RefSeq" id="WP_176977236.1">
    <property type="nucleotide sequence ID" value="NZ_JABZEO010000010.1"/>
</dbReference>
<protein>
    <recommendedName>
        <fullName evidence="3">DsrE/DsrF-like family protein</fullName>
    </recommendedName>
</protein>
<dbReference type="EMBL" id="JABZEO010000010">
    <property type="protein sequence ID" value="NVZ10498.1"/>
    <property type="molecule type" value="Genomic_DNA"/>
</dbReference>
<gene>
    <name evidence="1" type="ORF">HW932_14630</name>
</gene>
<dbReference type="SUPFAM" id="SSF75169">
    <property type="entry name" value="DsrEFH-like"/>
    <property type="match status" value="1"/>
</dbReference>